<keyword evidence="10" id="KW-0326">Glycosidase</keyword>
<comment type="caution">
    <text evidence="14">The sequence shown here is derived from an EMBL/GenBank/DDBJ whole genome shotgun (WGS) entry which is preliminary data.</text>
</comment>
<dbReference type="SMART" id="SM00812">
    <property type="entry name" value="Alpha_L_fucos"/>
    <property type="match status" value="1"/>
</dbReference>
<evidence type="ECO:0000313" key="15">
    <source>
        <dbReference type="Proteomes" id="UP000678393"/>
    </source>
</evidence>
<evidence type="ECO:0000256" key="4">
    <source>
        <dbReference type="ARBA" id="ARBA00007951"/>
    </source>
</evidence>
<comment type="function">
    <text evidence="3">Alpha-L-fucosidase is responsible for hydrolyzing the alpha-1,6-linked fucose joined to the reducing-end N-acetylglucosamine of the carbohydrate moieties of glycoproteins.</text>
</comment>
<name>A0A8S3ZUC4_9EUPU</name>
<dbReference type="InterPro" id="IPR031919">
    <property type="entry name" value="Fucosidase_C"/>
</dbReference>
<dbReference type="Gene3D" id="2.60.40.1180">
    <property type="entry name" value="Golgi alpha-mannosidase II"/>
    <property type="match status" value="1"/>
</dbReference>
<dbReference type="EMBL" id="CAJHNH020004613">
    <property type="protein sequence ID" value="CAG5131392.1"/>
    <property type="molecule type" value="Genomic_DNA"/>
</dbReference>
<reference evidence="14" key="1">
    <citation type="submission" date="2021-04" db="EMBL/GenBank/DDBJ databases">
        <authorList>
            <consortium name="Molecular Ecology Group"/>
        </authorList>
    </citation>
    <scope>NUCLEOTIDE SEQUENCE</scope>
</reference>
<gene>
    <name evidence="14" type="ORF">CUNI_LOCUS16950</name>
</gene>
<dbReference type="GO" id="GO:0004560">
    <property type="term" value="F:alpha-L-fucosidase activity"/>
    <property type="evidence" value="ECO:0007669"/>
    <property type="project" value="UniProtKB-EC"/>
</dbReference>
<dbReference type="InterPro" id="IPR013780">
    <property type="entry name" value="Glyco_hydro_b"/>
</dbReference>
<comment type="similarity">
    <text evidence="4">Belongs to the glycosyl hydrolase 29 family.</text>
</comment>
<evidence type="ECO:0000256" key="7">
    <source>
        <dbReference type="ARBA" id="ARBA00022729"/>
    </source>
</evidence>
<accession>A0A8S3ZUC4</accession>
<feature type="signal peptide" evidence="11">
    <location>
        <begin position="1"/>
        <end position="24"/>
    </location>
</feature>
<feature type="chain" id="PRO_5035882175" description="alpha-L-fucosidase" evidence="11">
    <location>
        <begin position="25"/>
        <end position="538"/>
    </location>
</feature>
<evidence type="ECO:0000256" key="9">
    <source>
        <dbReference type="ARBA" id="ARBA00023180"/>
    </source>
</evidence>
<evidence type="ECO:0000256" key="5">
    <source>
        <dbReference type="ARBA" id="ARBA00011881"/>
    </source>
</evidence>
<dbReference type="FunFam" id="2.60.40.1180:FF:000013">
    <property type="entry name" value="Alpha-L-fucosidase"/>
    <property type="match status" value="1"/>
</dbReference>
<dbReference type="EC" id="3.2.1.51" evidence="6"/>
<dbReference type="InterPro" id="IPR017853">
    <property type="entry name" value="GH"/>
</dbReference>
<dbReference type="InterPro" id="IPR057739">
    <property type="entry name" value="Glyco_hydro_29_N"/>
</dbReference>
<evidence type="ECO:0000256" key="2">
    <source>
        <dbReference type="ARBA" id="ARBA00000419"/>
    </source>
</evidence>
<dbReference type="FunFam" id="3.20.20.80:FF:000027">
    <property type="entry name" value="Alpha-L-fucosidase"/>
    <property type="match status" value="1"/>
</dbReference>
<evidence type="ECO:0000256" key="11">
    <source>
        <dbReference type="SAM" id="SignalP"/>
    </source>
</evidence>
<sequence length="538" mass="61586">MRPYQLQNGLTALLFLTVVINCLANEMMTPGSDFARLEKKGVAVATFSQEREQSGVVRNVGVNNVVDHKKDSPHWIIHKEKEHRSALRFSGKDVKNNEVRYDPTWESIDSRPIPQWYDEAKIGIFLHWGVFSVPSYGGAWFWYYWKGPNPELSVVDFMKNNYRPGFTYADFAPMFTAEFYNPDQWADIFKASGAKYVVLTTKHHEGFCNWATRYSWNWNSVDVGPKRDLVGELASALRKKGLAFGAYHSLFEFFNPLFLRDQANNFTTQEFVNEKALPELYELVNNYQPDLIWSDGDWMANSSYWNSTKFLAWLYNDSPVKDRIVVNDRWGSDAECKHGGYLSCSDHFNPKTLQKRKFEDATTMDKDFWAYRRNINIEDLNTMEEVTTLIAQVVSCGGNLLINVGPTKEGTIIPVFQERLRQMGQWLSVNGEGIYATKPWTHQNDSVNPNVWYTSTRADNGTVINVYAIVLSWPESSNLTLASPVTTANTTVTMLGYNTPFSWSPLANSGLQIQIPAIPFNQLPCMWAWVFKLTNVAN</sequence>
<dbReference type="Proteomes" id="UP000678393">
    <property type="component" value="Unassembled WGS sequence"/>
</dbReference>
<evidence type="ECO:0000313" key="14">
    <source>
        <dbReference type="EMBL" id="CAG5131392.1"/>
    </source>
</evidence>
<dbReference type="PANTHER" id="PTHR10030:SF37">
    <property type="entry name" value="ALPHA-L-FUCOSIDASE-RELATED"/>
    <property type="match status" value="1"/>
</dbReference>
<dbReference type="AlphaFoldDB" id="A0A8S3ZUC4"/>
<protein>
    <recommendedName>
        <fullName evidence="6">alpha-L-fucosidase</fullName>
        <ecNumber evidence="6">3.2.1.51</ecNumber>
    </recommendedName>
</protein>
<evidence type="ECO:0000256" key="6">
    <source>
        <dbReference type="ARBA" id="ARBA00012662"/>
    </source>
</evidence>
<dbReference type="Gene3D" id="3.20.20.80">
    <property type="entry name" value="Glycosidases"/>
    <property type="match status" value="1"/>
</dbReference>
<feature type="domain" description="Glycoside hydrolase family 29 N-terminal" evidence="12">
    <location>
        <begin position="94"/>
        <end position="432"/>
    </location>
</feature>
<dbReference type="GO" id="GO:0016139">
    <property type="term" value="P:glycoside catabolic process"/>
    <property type="evidence" value="ECO:0007669"/>
    <property type="project" value="TreeGrafter"/>
</dbReference>
<dbReference type="SUPFAM" id="SSF51445">
    <property type="entry name" value="(Trans)glycosidases"/>
    <property type="match status" value="1"/>
</dbReference>
<evidence type="ECO:0000256" key="1">
    <source>
        <dbReference type="ARBA" id="ARBA00000321"/>
    </source>
</evidence>
<evidence type="ECO:0000256" key="8">
    <source>
        <dbReference type="ARBA" id="ARBA00022801"/>
    </source>
</evidence>
<dbReference type="PRINTS" id="PR00741">
    <property type="entry name" value="GLHYDRLASE29"/>
</dbReference>
<organism evidence="14 15">
    <name type="scientific">Candidula unifasciata</name>
    <dbReference type="NCBI Taxonomy" id="100452"/>
    <lineage>
        <taxon>Eukaryota</taxon>
        <taxon>Metazoa</taxon>
        <taxon>Spiralia</taxon>
        <taxon>Lophotrochozoa</taxon>
        <taxon>Mollusca</taxon>
        <taxon>Gastropoda</taxon>
        <taxon>Heterobranchia</taxon>
        <taxon>Euthyneura</taxon>
        <taxon>Panpulmonata</taxon>
        <taxon>Eupulmonata</taxon>
        <taxon>Stylommatophora</taxon>
        <taxon>Helicina</taxon>
        <taxon>Helicoidea</taxon>
        <taxon>Geomitridae</taxon>
        <taxon>Candidula</taxon>
    </lineage>
</organism>
<dbReference type="OrthoDB" id="6039950at2759"/>
<dbReference type="PANTHER" id="PTHR10030">
    <property type="entry name" value="ALPHA-L-FUCOSIDASE"/>
    <property type="match status" value="1"/>
</dbReference>
<dbReference type="GO" id="GO:0006004">
    <property type="term" value="P:fucose metabolic process"/>
    <property type="evidence" value="ECO:0007669"/>
    <property type="project" value="InterPro"/>
</dbReference>
<evidence type="ECO:0000256" key="10">
    <source>
        <dbReference type="ARBA" id="ARBA00023295"/>
    </source>
</evidence>
<keyword evidence="9" id="KW-0325">Glycoprotein</keyword>
<keyword evidence="15" id="KW-1185">Reference proteome</keyword>
<dbReference type="GO" id="GO:0005764">
    <property type="term" value="C:lysosome"/>
    <property type="evidence" value="ECO:0007669"/>
    <property type="project" value="TreeGrafter"/>
</dbReference>
<evidence type="ECO:0000259" key="13">
    <source>
        <dbReference type="Pfam" id="PF16757"/>
    </source>
</evidence>
<keyword evidence="8" id="KW-0378">Hydrolase</keyword>
<feature type="domain" description="Alpha-L-fucosidase C-terminal" evidence="13">
    <location>
        <begin position="443"/>
        <end position="534"/>
    </location>
</feature>
<comment type="catalytic activity">
    <reaction evidence="2">
        <text>a neolactoside IV(2)-alpha-Fuc-nLc4Cer(d18:0) + H2O = a neolactoside nLc4Cer(d18:0) + L-fucose</text>
        <dbReference type="Rhea" id="RHEA:49308"/>
        <dbReference type="ChEBI" id="CHEBI:2181"/>
        <dbReference type="ChEBI" id="CHEBI:15377"/>
        <dbReference type="ChEBI" id="CHEBI:91119"/>
        <dbReference type="ChEBI" id="CHEBI:91121"/>
    </reaction>
    <physiologicalReaction direction="left-to-right" evidence="2">
        <dbReference type="Rhea" id="RHEA:49309"/>
    </physiologicalReaction>
</comment>
<dbReference type="Pfam" id="PF01120">
    <property type="entry name" value="Alpha_L_fucos"/>
    <property type="match status" value="1"/>
</dbReference>
<keyword evidence="7 11" id="KW-0732">Signal</keyword>
<evidence type="ECO:0000259" key="12">
    <source>
        <dbReference type="Pfam" id="PF01120"/>
    </source>
</evidence>
<proteinExistence type="inferred from homology"/>
<comment type="subunit">
    <text evidence="5">Homotetramer.</text>
</comment>
<dbReference type="Pfam" id="PF16757">
    <property type="entry name" value="Fucosidase_C"/>
    <property type="match status" value="1"/>
</dbReference>
<evidence type="ECO:0000256" key="3">
    <source>
        <dbReference type="ARBA" id="ARBA00004071"/>
    </source>
</evidence>
<dbReference type="InterPro" id="IPR016286">
    <property type="entry name" value="FUC_metazoa-typ"/>
</dbReference>
<comment type="catalytic activity">
    <reaction evidence="1">
        <text>a neolactoside IV(2)-alpha-Fuc-nLc4Cer(d18:1(4E)) + H2O = a neolactoside nLc4Cer(d18:1(4E)) + L-fucose</text>
        <dbReference type="Rhea" id="RHEA:48224"/>
        <dbReference type="ChEBI" id="CHEBI:2181"/>
        <dbReference type="ChEBI" id="CHEBI:15377"/>
        <dbReference type="ChEBI" id="CHEBI:17006"/>
        <dbReference type="ChEBI" id="CHEBI:28691"/>
    </reaction>
    <physiologicalReaction direction="left-to-right" evidence="1">
        <dbReference type="Rhea" id="RHEA:48225"/>
    </physiologicalReaction>
</comment>
<dbReference type="InterPro" id="IPR000933">
    <property type="entry name" value="Glyco_hydro_29"/>
</dbReference>